<dbReference type="Ensembl" id="ENSCRFT00000008482.1">
    <property type="protein sequence ID" value="ENSCRFP00000008196.1"/>
    <property type="gene ID" value="ENSCRFG00000006405.1"/>
</dbReference>
<dbReference type="PANTHER" id="PTHR15317">
    <property type="entry name" value="T-CELL SURFACE PROTEIN TACTILE"/>
    <property type="match status" value="1"/>
</dbReference>
<reference evidence="3" key="1">
    <citation type="submission" date="2025-08" db="UniProtKB">
        <authorList>
            <consortium name="Ensembl"/>
        </authorList>
    </citation>
    <scope>IDENTIFICATION</scope>
</reference>
<dbReference type="Proteomes" id="UP000694396">
    <property type="component" value="Unplaced"/>
</dbReference>
<dbReference type="PROSITE" id="PS50835">
    <property type="entry name" value="IG_LIKE"/>
    <property type="match status" value="1"/>
</dbReference>
<organism evidence="3 4">
    <name type="scientific">Cyanoderma ruficeps</name>
    <name type="common">rufous-capped babbler</name>
    <dbReference type="NCBI Taxonomy" id="181631"/>
    <lineage>
        <taxon>Eukaryota</taxon>
        <taxon>Metazoa</taxon>
        <taxon>Chordata</taxon>
        <taxon>Craniata</taxon>
        <taxon>Vertebrata</taxon>
        <taxon>Euteleostomi</taxon>
        <taxon>Archelosauria</taxon>
        <taxon>Archosauria</taxon>
        <taxon>Dinosauria</taxon>
        <taxon>Saurischia</taxon>
        <taxon>Theropoda</taxon>
        <taxon>Coelurosauria</taxon>
        <taxon>Aves</taxon>
        <taxon>Neognathae</taxon>
        <taxon>Neoaves</taxon>
        <taxon>Telluraves</taxon>
        <taxon>Australaves</taxon>
        <taxon>Passeriformes</taxon>
        <taxon>Sylvioidea</taxon>
        <taxon>Timaliidae</taxon>
        <taxon>Cyanoderma</taxon>
    </lineage>
</organism>
<dbReference type="PANTHER" id="PTHR15317:SF1">
    <property type="entry name" value="T-CELL SURFACE PROTEIN TACTILE"/>
    <property type="match status" value="1"/>
</dbReference>
<keyword evidence="1" id="KW-1133">Transmembrane helix</keyword>
<keyword evidence="1" id="KW-0812">Transmembrane</keyword>
<evidence type="ECO:0000313" key="3">
    <source>
        <dbReference type="Ensembl" id="ENSCRFP00000008196.1"/>
    </source>
</evidence>
<dbReference type="AlphaFoldDB" id="A0A8C3QM30"/>
<dbReference type="Pfam" id="PF07686">
    <property type="entry name" value="V-set"/>
    <property type="match status" value="1"/>
</dbReference>
<dbReference type="Gene3D" id="2.60.40.10">
    <property type="entry name" value="Immunoglobulins"/>
    <property type="match status" value="3"/>
</dbReference>
<keyword evidence="1" id="KW-0472">Membrane</keyword>
<feature type="domain" description="Ig-like" evidence="2">
    <location>
        <begin position="224"/>
        <end position="328"/>
    </location>
</feature>
<dbReference type="SUPFAM" id="SSF48726">
    <property type="entry name" value="Immunoglobulin"/>
    <property type="match status" value="1"/>
</dbReference>
<sequence length="525" mass="58079">TFEKGTFCVQLYGSQTADVITLTEVVHALPGTDVTLVCMFPKLNATRIVQTQWSKTDGSLSTKIAVYHPTYGSLCSTNPNATSECNWWALHLENVTVSLSGQYECTFATYPYGTKAARIQLTVKAEEERHYLKKVQLKQTLEIPCLEDTTSANLSIYPLKWLVGENGREEELVTKEPSCPAVYRNSSMLLGQRVLLGLNNTLKVFPTKITDDGRVFSCHVVYHPERVQKSSTTVRVFGKGLMPTVCCLALGKTPLKAFPKPSLLWYMDRASLTEQPGEISVVQEDLQDGEGFYELRSTLMLQGTHETHKTFSCVCLFPSPGNETKNISSEEIFVSFVLVRHYPTNHLLSSCHCCSTKPGASCPFDQGISKKGKRDEKRSHSCCVLMPQVVIGFWNSSLLPPSASKVRVHAFSQQQNLAGDILVPQGNVMAHAVSWPGHSTGCQGHSDELCVSLTGDGRNTKASRFPWPTAVAVLLLFCSTLVALGIRKWCQYQKEIANPPPPVNISQLSFMLLYEVVHFLSSISV</sequence>
<dbReference type="SMART" id="SM00409">
    <property type="entry name" value="IG"/>
    <property type="match status" value="2"/>
</dbReference>
<dbReference type="InterPro" id="IPR042381">
    <property type="entry name" value="CD96"/>
</dbReference>
<dbReference type="GO" id="GO:0006954">
    <property type="term" value="P:inflammatory response"/>
    <property type="evidence" value="ECO:0007669"/>
    <property type="project" value="TreeGrafter"/>
</dbReference>
<dbReference type="InterPro" id="IPR036179">
    <property type="entry name" value="Ig-like_dom_sf"/>
</dbReference>
<keyword evidence="4" id="KW-1185">Reference proteome</keyword>
<proteinExistence type="predicted"/>
<protein>
    <submittedName>
        <fullName evidence="3">CD96 molecule</fullName>
    </submittedName>
</protein>
<dbReference type="InterPro" id="IPR007110">
    <property type="entry name" value="Ig-like_dom"/>
</dbReference>
<evidence type="ECO:0000256" key="1">
    <source>
        <dbReference type="SAM" id="Phobius"/>
    </source>
</evidence>
<dbReference type="InterPro" id="IPR013106">
    <property type="entry name" value="Ig_V-set"/>
</dbReference>
<reference evidence="3" key="2">
    <citation type="submission" date="2025-09" db="UniProtKB">
        <authorList>
            <consortium name="Ensembl"/>
        </authorList>
    </citation>
    <scope>IDENTIFICATION</scope>
</reference>
<dbReference type="GO" id="GO:0007160">
    <property type="term" value="P:cell-matrix adhesion"/>
    <property type="evidence" value="ECO:0007669"/>
    <property type="project" value="TreeGrafter"/>
</dbReference>
<evidence type="ECO:0000313" key="4">
    <source>
        <dbReference type="Proteomes" id="UP000694396"/>
    </source>
</evidence>
<dbReference type="InterPro" id="IPR013783">
    <property type="entry name" value="Ig-like_fold"/>
</dbReference>
<feature type="transmembrane region" description="Helical" evidence="1">
    <location>
        <begin position="465"/>
        <end position="486"/>
    </location>
</feature>
<accession>A0A8C3QM30</accession>
<name>A0A8C3QM30_9PASS</name>
<dbReference type="InterPro" id="IPR003599">
    <property type="entry name" value="Ig_sub"/>
</dbReference>
<evidence type="ECO:0000259" key="2">
    <source>
        <dbReference type="PROSITE" id="PS50835"/>
    </source>
</evidence>